<evidence type="ECO:0000313" key="20">
    <source>
        <dbReference type="Proteomes" id="UP001372338"/>
    </source>
</evidence>
<evidence type="ECO:0000256" key="17">
    <source>
        <dbReference type="SAM" id="Phobius"/>
    </source>
</evidence>
<protein>
    <recommendedName>
        <fullName evidence="4">RING-type E3 ubiquitin transferase</fullName>
        <ecNumber evidence="4">2.3.2.27</ecNumber>
    </recommendedName>
</protein>
<dbReference type="Gene3D" id="3.30.40.10">
    <property type="entry name" value="Zinc/RING finger domain, C3HC4 (zinc finger)"/>
    <property type="match status" value="1"/>
</dbReference>
<accession>A0AAN9IE33</accession>
<evidence type="ECO:0000256" key="9">
    <source>
        <dbReference type="ARBA" id="ARBA00022771"/>
    </source>
</evidence>
<comment type="pathway">
    <text evidence="3">Protein modification; protein ubiquitination.</text>
</comment>
<evidence type="ECO:0000256" key="6">
    <source>
        <dbReference type="ARBA" id="ARBA00022692"/>
    </source>
</evidence>
<dbReference type="InterPro" id="IPR001841">
    <property type="entry name" value="Znf_RING"/>
</dbReference>
<keyword evidence="9 15" id="KW-0863">Zinc-finger</keyword>
<dbReference type="PANTHER" id="PTHR46539:SF2">
    <property type="entry name" value="RING-H2 FINGER PROTEIN ATL43"/>
    <property type="match status" value="1"/>
</dbReference>
<dbReference type="GO" id="GO:0008270">
    <property type="term" value="F:zinc ion binding"/>
    <property type="evidence" value="ECO:0007669"/>
    <property type="project" value="UniProtKB-KW"/>
</dbReference>
<evidence type="ECO:0000256" key="7">
    <source>
        <dbReference type="ARBA" id="ARBA00022723"/>
    </source>
</evidence>
<feature type="region of interest" description="Disordered" evidence="16">
    <location>
        <begin position="107"/>
        <end position="136"/>
    </location>
</feature>
<evidence type="ECO:0000256" key="8">
    <source>
        <dbReference type="ARBA" id="ARBA00022729"/>
    </source>
</evidence>
<organism evidence="19 20">
    <name type="scientific">Crotalaria pallida</name>
    <name type="common">Smooth rattlebox</name>
    <name type="synonym">Crotalaria striata</name>
    <dbReference type="NCBI Taxonomy" id="3830"/>
    <lineage>
        <taxon>Eukaryota</taxon>
        <taxon>Viridiplantae</taxon>
        <taxon>Streptophyta</taxon>
        <taxon>Embryophyta</taxon>
        <taxon>Tracheophyta</taxon>
        <taxon>Spermatophyta</taxon>
        <taxon>Magnoliopsida</taxon>
        <taxon>eudicotyledons</taxon>
        <taxon>Gunneridae</taxon>
        <taxon>Pentapetalae</taxon>
        <taxon>rosids</taxon>
        <taxon>fabids</taxon>
        <taxon>Fabales</taxon>
        <taxon>Fabaceae</taxon>
        <taxon>Papilionoideae</taxon>
        <taxon>50 kb inversion clade</taxon>
        <taxon>genistoids sensu lato</taxon>
        <taxon>core genistoids</taxon>
        <taxon>Crotalarieae</taxon>
        <taxon>Crotalaria</taxon>
    </lineage>
</organism>
<evidence type="ECO:0000259" key="18">
    <source>
        <dbReference type="PROSITE" id="PS50089"/>
    </source>
</evidence>
<keyword evidence="11" id="KW-0862">Zinc</keyword>
<feature type="region of interest" description="Disordered" evidence="16">
    <location>
        <begin position="305"/>
        <end position="371"/>
    </location>
</feature>
<dbReference type="FunFam" id="3.30.40.10:FF:000285">
    <property type="entry name" value="RING-H2 finger protein ATL43"/>
    <property type="match status" value="1"/>
</dbReference>
<keyword evidence="12 17" id="KW-1133">Transmembrane helix</keyword>
<dbReference type="EC" id="2.3.2.27" evidence="4"/>
<keyword evidence="8" id="KW-0732">Signal</keyword>
<evidence type="ECO:0000256" key="4">
    <source>
        <dbReference type="ARBA" id="ARBA00012483"/>
    </source>
</evidence>
<evidence type="ECO:0000256" key="11">
    <source>
        <dbReference type="ARBA" id="ARBA00022833"/>
    </source>
</evidence>
<comment type="subcellular location">
    <subcellularLocation>
        <location evidence="2">Membrane</location>
        <topology evidence="2">Single-pass membrane protein</topology>
    </subcellularLocation>
</comment>
<feature type="compositionally biased region" description="Polar residues" evidence="16">
    <location>
        <begin position="121"/>
        <end position="133"/>
    </location>
</feature>
<gene>
    <name evidence="19" type="ORF">RIF29_16968</name>
</gene>
<evidence type="ECO:0000256" key="16">
    <source>
        <dbReference type="SAM" id="MobiDB-lite"/>
    </source>
</evidence>
<name>A0AAN9IE33_CROPI</name>
<dbReference type="Pfam" id="PF13639">
    <property type="entry name" value="zf-RING_2"/>
    <property type="match status" value="1"/>
</dbReference>
<proteinExistence type="inferred from homology"/>
<evidence type="ECO:0000256" key="14">
    <source>
        <dbReference type="ARBA" id="ARBA00024209"/>
    </source>
</evidence>
<evidence type="ECO:0000256" key="5">
    <source>
        <dbReference type="ARBA" id="ARBA00022679"/>
    </source>
</evidence>
<evidence type="ECO:0000256" key="10">
    <source>
        <dbReference type="ARBA" id="ARBA00022786"/>
    </source>
</evidence>
<keyword evidence="10" id="KW-0833">Ubl conjugation pathway</keyword>
<sequence>MNPSPSAPQPPLILSPRRIIPSPTTHFSLLRESPSSSSTMNPSFSNDPLVLPLQIVSLPLFLPPTMNPLSRLARNPPLNPNAESIEVIYPEVNGFGGEAKDDTIETPPHHTPKVEYDNGGIATTSPTLSTSNSYRKKDSTPLKPNTVIVVCVLTSVCSIIFILLLYIKHCLEANATTLSNNNNINALERKNSGVDRSVVESLPLFRFKSLKGHKEGLECAICLKRFEDHEVLRLLPRCNHAFHFECVDEWLNMHSTCPLCRDKVDNEDVIIVGQQNQQPHPPSPPPTRHQSNNHDDALWEINNNATEPQSRSLSRRMSTRHSHSSTVGGSDGGFSDINSEGMSSSSSRRRSFDNVNGRRKTKGKRKDGMLMTHENKSKEHRLEHRIIVSPTKSSQSGGMHKKRWSNVEPFDLLYLTSEMIISQKPKLSSSLSISSSSSEFPLVRNHKYEGGTSMRNQNVDDKMEKGGMTMNRRSVSETIGMNVNGGRGDEEERHEGAITRWLAWISKTH</sequence>
<feature type="domain" description="RING-type" evidence="18">
    <location>
        <begin position="219"/>
        <end position="261"/>
    </location>
</feature>
<dbReference type="SUPFAM" id="SSF57850">
    <property type="entry name" value="RING/U-box"/>
    <property type="match status" value="1"/>
</dbReference>
<dbReference type="PANTHER" id="PTHR46539">
    <property type="entry name" value="E3 UBIQUITIN-PROTEIN LIGASE ATL42"/>
    <property type="match status" value="1"/>
</dbReference>
<feature type="transmembrane region" description="Helical" evidence="17">
    <location>
        <begin position="145"/>
        <end position="167"/>
    </location>
</feature>
<evidence type="ECO:0000256" key="12">
    <source>
        <dbReference type="ARBA" id="ARBA00022989"/>
    </source>
</evidence>
<evidence type="ECO:0000256" key="3">
    <source>
        <dbReference type="ARBA" id="ARBA00004906"/>
    </source>
</evidence>
<dbReference type="GO" id="GO:0016020">
    <property type="term" value="C:membrane"/>
    <property type="evidence" value="ECO:0007669"/>
    <property type="project" value="UniProtKB-SubCell"/>
</dbReference>
<keyword evidence="6 17" id="KW-0812">Transmembrane</keyword>
<dbReference type="InterPro" id="IPR013083">
    <property type="entry name" value="Znf_RING/FYVE/PHD"/>
</dbReference>
<dbReference type="EMBL" id="JAYWIO010000003">
    <property type="protein sequence ID" value="KAK7275842.1"/>
    <property type="molecule type" value="Genomic_DNA"/>
</dbReference>
<reference evidence="19 20" key="1">
    <citation type="submission" date="2024-01" db="EMBL/GenBank/DDBJ databases">
        <title>The genomes of 5 underutilized Papilionoideae crops provide insights into root nodulation and disease resistanc.</title>
        <authorList>
            <person name="Yuan L."/>
        </authorList>
    </citation>
    <scope>NUCLEOTIDE SEQUENCE [LARGE SCALE GENOMIC DNA]</scope>
    <source>
        <strain evidence="19">ZHUSHIDOU_FW_LH</strain>
        <tissue evidence="19">Leaf</tissue>
    </source>
</reference>
<evidence type="ECO:0000256" key="2">
    <source>
        <dbReference type="ARBA" id="ARBA00004167"/>
    </source>
</evidence>
<evidence type="ECO:0000256" key="1">
    <source>
        <dbReference type="ARBA" id="ARBA00000900"/>
    </source>
</evidence>
<comment type="similarity">
    <text evidence="14">Belongs to the RING-type zinc finger family. ATL subfamily.</text>
</comment>
<dbReference type="CDD" id="cd16461">
    <property type="entry name" value="RING-H2_EL5-like"/>
    <property type="match status" value="1"/>
</dbReference>
<evidence type="ECO:0000256" key="15">
    <source>
        <dbReference type="PROSITE-ProRule" id="PRU00175"/>
    </source>
</evidence>
<evidence type="ECO:0000313" key="19">
    <source>
        <dbReference type="EMBL" id="KAK7275842.1"/>
    </source>
</evidence>
<feature type="compositionally biased region" description="Basic residues" evidence="16">
    <location>
        <begin position="313"/>
        <end position="323"/>
    </location>
</feature>
<dbReference type="GO" id="GO:0061630">
    <property type="term" value="F:ubiquitin protein ligase activity"/>
    <property type="evidence" value="ECO:0007669"/>
    <property type="project" value="UniProtKB-EC"/>
</dbReference>
<feature type="region of interest" description="Disordered" evidence="16">
    <location>
        <begin position="275"/>
        <end position="294"/>
    </location>
</feature>
<keyword evidence="7" id="KW-0479">Metal-binding</keyword>
<dbReference type="SMART" id="SM00184">
    <property type="entry name" value="RING"/>
    <property type="match status" value="1"/>
</dbReference>
<comment type="caution">
    <text evidence="19">The sequence shown here is derived from an EMBL/GenBank/DDBJ whole genome shotgun (WGS) entry which is preliminary data.</text>
</comment>
<keyword evidence="13 17" id="KW-0472">Membrane</keyword>
<dbReference type="PROSITE" id="PS50089">
    <property type="entry name" value="ZF_RING_2"/>
    <property type="match status" value="1"/>
</dbReference>
<dbReference type="AlphaFoldDB" id="A0AAN9IE33"/>
<evidence type="ECO:0000256" key="13">
    <source>
        <dbReference type="ARBA" id="ARBA00023136"/>
    </source>
</evidence>
<keyword evidence="20" id="KW-1185">Reference proteome</keyword>
<comment type="catalytic activity">
    <reaction evidence="1">
        <text>S-ubiquitinyl-[E2 ubiquitin-conjugating enzyme]-L-cysteine + [acceptor protein]-L-lysine = [E2 ubiquitin-conjugating enzyme]-L-cysteine + N(6)-ubiquitinyl-[acceptor protein]-L-lysine.</text>
        <dbReference type="EC" id="2.3.2.27"/>
    </reaction>
</comment>
<dbReference type="Proteomes" id="UP001372338">
    <property type="component" value="Unassembled WGS sequence"/>
</dbReference>
<keyword evidence="5" id="KW-0808">Transferase</keyword>